<proteinExistence type="predicted"/>
<dbReference type="AlphaFoldDB" id="A0A367ZRQ6"/>
<dbReference type="Proteomes" id="UP000252355">
    <property type="component" value="Unassembled WGS sequence"/>
</dbReference>
<organism evidence="1 2">
    <name type="scientific">Candidatus Ozemobacter sibiricus</name>
    <dbReference type="NCBI Taxonomy" id="2268124"/>
    <lineage>
        <taxon>Bacteria</taxon>
        <taxon>Candidatus Ozemobacteria</taxon>
        <taxon>Candidatus Ozemobacterales</taxon>
        <taxon>Candidatus Ozemobacteraceae</taxon>
        <taxon>Candidatus Ozemobacter</taxon>
    </lineage>
</organism>
<gene>
    <name evidence="1" type="ORF">OZSIB_2691</name>
</gene>
<comment type="caution">
    <text evidence="1">The sequence shown here is derived from an EMBL/GenBank/DDBJ whole genome shotgun (WGS) entry which is preliminary data.</text>
</comment>
<accession>A0A367ZRQ6</accession>
<dbReference type="EMBL" id="QOQW01000004">
    <property type="protein sequence ID" value="RCK80803.1"/>
    <property type="molecule type" value="Genomic_DNA"/>
</dbReference>
<protein>
    <submittedName>
        <fullName evidence="1">Uncharacterized protein</fullName>
    </submittedName>
</protein>
<evidence type="ECO:0000313" key="1">
    <source>
        <dbReference type="EMBL" id="RCK80803.1"/>
    </source>
</evidence>
<sequence>MLFVPALVILGVFGVFLLPLRAEKWESNGPAGSQLGQMIFRGEDRLELYVPQSFEGRTAKEKRRFFGIELFEGMRFERRESDVQLRGRSTIFDFEVKRDRFDYQIHTSRARRPGANACMDCHGGEFPRTTLIVGTEMAHLEPKPITKGNITFTIDEASFDVARAQLNHWFTKRLMARGEVQRGVFRQDRLDLEVAAASLGLAGMVGHRLVWEGRAIVSKMATFTARRTITGELSYRFGKRLKLTVGGGAFLDGYTQFGTDMSDMGALTVNLARNDPQLMPTLFQRLKDERFGYLTTSLRYEYPF</sequence>
<name>A0A367ZRQ6_9BACT</name>
<reference evidence="1 2" key="1">
    <citation type="submission" date="2018-05" db="EMBL/GenBank/DDBJ databases">
        <title>A metagenomic window into the 2 km-deep terrestrial subsurface aquifer revealed taxonomically and functionally diverse microbial community comprising novel uncultured bacterial lineages.</title>
        <authorList>
            <person name="Kadnikov V.V."/>
            <person name="Mardanov A.V."/>
            <person name="Beletsky A.V."/>
            <person name="Banks D."/>
            <person name="Pimenov N.V."/>
            <person name="Frank Y.A."/>
            <person name="Karnachuk O.V."/>
            <person name="Ravin N.V."/>
        </authorList>
    </citation>
    <scope>NUCLEOTIDE SEQUENCE [LARGE SCALE GENOMIC DNA]</scope>
    <source>
        <strain evidence="1">BY5</strain>
    </source>
</reference>
<evidence type="ECO:0000313" key="2">
    <source>
        <dbReference type="Proteomes" id="UP000252355"/>
    </source>
</evidence>